<dbReference type="InterPro" id="IPR003593">
    <property type="entry name" value="AAA+_ATPase"/>
</dbReference>
<accession>A0A1C3NYD6</accession>
<feature type="compositionally biased region" description="Basic and acidic residues" evidence="5">
    <location>
        <begin position="637"/>
        <end position="646"/>
    </location>
</feature>
<dbReference type="GO" id="GO:0016887">
    <property type="term" value="F:ATP hydrolysis activity"/>
    <property type="evidence" value="ECO:0007669"/>
    <property type="project" value="InterPro"/>
</dbReference>
<dbReference type="InterPro" id="IPR050319">
    <property type="entry name" value="ABC_transp_ATP-bind"/>
</dbReference>
<dbReference type="PROSITE" id="PS50893">
    <property type="entry name" value="ABC_TRANSPORTER_2"/>
    <property type="match status" value="2"/>
</dbReference>
<dbReference type="Pfam" id="PF00005">
    <property type="entry name" value="ABC_tran"/>
    <property type="match status" value="2"/>
</dbReference>
<feature type="region of interest" description="Disordered" evidence="5">
    <location>
        <begin position="627"/>
        <end position="646"/>
    </location>
</feature>
<protein>
    <submittedName>
        <fullName evidence="7">ABC transporter</fullName>
    </submittedName>
</protein>
<dbReference type="InterPro" id="IPR027417">
    <property type="entry name" value="P-loop_NTPase"/>
</dbReference>
<feature type="compositionally biased region" description="Low complexity" evidence="5">
    <location>
        <begin position="344"/>
        <end position="358"/>
    </location>
</feature>
<dbReference type="PANTHER" id="PTHR43776">
    <property type="entry name" value="TRANSPORT ATP-BINDING PROTEIN"/>
    <property type="match status" value="1"/>
</dbReference>
<evidence type="ECO:0000256" key="3">
    <source>
        <dbReference type="ARBA" id="ARBA00022741"/>
    </source>
</evidence>
<dbReference type="Pfam" id="PF08352">
    <property type="entry name" value="oligo_HPY"/>
    <property type="match status" value="2"/>
</dbReference>
<feature type="domain" description="ABC transporter" evidence="6">
    <location>
        <begin position="61"/>
        <end position="308"/>
    </location>
</feature>
<keyword evidence="4" id="KW-0067">ATP-binding</keyword>
<dbReference type="InterPro" id="IPR013563">
    <property type="entry name" value="Oligopep_ABC_C"/>
</dbReference>
<proteinExistence type="inferred from homology"/>
<dbReference type="InterPro" id="IPR017871">
    <property type="entry name" value="ABC_transporter-like_CS"/>
</dbReference>
<dbReference type="EMBL" id="FLUV01001198">
    <property type="protein sequence ID" value="SBW22583.1"/>
    <property type="molecule type" value="Genomic_DNA"/>
</dbReference>
<dbReference type="GO" id="GO:0005524">
    <property type="term" value="F:ATP binding"/>
    <property type="evidence" value="ECO:0007669"/>
    <property type="project" value="UniProtKB-KW"/>
</dbReference>
<evidence type="ECO:0000256" key="4">
    <source>
        <dbReference type="ARBA" id="ARBA00022840"/>
    </source>
</evidence>
<dbReference type="Proteomes" id="UP000199013">
    <property type="component" value="Unassembled WGS sequence"/>
</dbReference>
<feature type="compositionally biased region" description="Pro residues" evidence="5">
    <location>
        <begin position="24"/>
        <end position="34"/>
    </location>
</feature>
<evidence type="ECO:0000256" key="1">
    <source>
        <dbReference type="ARBA" id="ARBA00005417"/>
    </source>
</evidence>
<keyword evidence="2" id="KW-0813">Transport</keyword>
<sequence>MDTNRRDHTVTGLMADSGSVPHLDPTPGPAPGSAPGPTQACSAGPEAGAPADDRESWLLTVDGLEVSFGRGARRVEAVRGVSLRLAHGRCLALVGESGSGKSVTARALLGLAGPRATVRAQSMIFAGCDLTATKGRRWRAVRGRGIGLVQQDAMVSLDPLRRVEQEVAEPLLAHRLASRSSAPARVRELLAAVGVPEPGMRARQYPHQLSGGLRQRVLIASALAARPALLVADEPTTALDVTVQARVLDLLRELKDGGQALLLISHDLAVVSRVADDIAVMRDGEIVECGAAARVLADPAHPYTRTLLAAIPSTRTRGSRLSVVEAPLTTGTEARFMTADRASPDSPTGTNSPTSSGPEGHESPGGPDEPPGPVVLSAVGVVKRFRTGDGAWRDAVAGVSLTLRRGEVIGLVGESGSGKSTLARIVLGLLEPDEGRVELDAAPWSGVPERVRRSRRNAIQAVFQDPLSSFDPRLDAHHVLDEALAAAGMPRGQRRDACVSQLERVGLSAAHLQRRPAELSGGQRQRLALARALAAEPRVLVCDEPVSALDVSVQAQVLDLLADLRRDMGLAMLFVSHDLGVVHHISDRVLVMRDGRMVESGDAVQVLSSPAHPYTRQLVAAVPRLVPGPAAASTGDRSSDDTDRRA</sequence>
<evidence type="ECO:0000259" key="6">
    <source>
        <dbReference type="PROSITE" id="PS50893"/>
    </source>
</evidence>
<feature type="domain" description="ABC transporter" evidence="6">
    <location>
        <begin position="376"/>
        <end position="619"/>
    </location>
</feature>
<keyword evidence="8" id="KW-1185">Reference proteome</keyword>
<keyword evidence="3" id="KW-0547">Nucleotide-binding</keyword>
<evidence type="ECO:0000256" key="2">
    <source>
        <dbReference type="ARBA" id="ARBA00022448"/>
    </source>
</evidence>
<organism evidence="7 8">
    <name type="scientific">Candidatus Protofrankia californiensis</name>
    <dbReference type="NCBI Taxonomy" id="1839754"/>
    <lineage>
        <taxon>Bacteria</taxon>
        <taxon>Bacillati</taxon>
        <taxon>Actinomycetota</taxon>
        <taxon>Actinomycetes</taxon>
        <taxon>Frankiales</taxon>
        <taxon>Frankiaceae</taxon>
        <taxon>Protofrankia</taxon>
    </lineage>
</organism>
<reference evidence="8" key="1">
    <citation type="submission" date="2016-02" db="EMBL/GenBank/DDBJ databases">
        <authorList>
            <person name="Wibberg D."/>
        </authorList>
    </citation>
    <scope>NUCLEOTIDE SEQUENCE [LARGE SCALE GENOMIC DNA]</scope>
</reference>
<dbReference type="PROSITE" id="PS00211">
    <property type="entry name" value="ABC_TRANSPORTER_1"/>
    <property type="match status" value="1"/>
</dbReference>
<dbReference type="CDD" id="cd03257">
    <property type="entry name" value="ABC_NikE_OppD_transporters"/>
    <property type="match status" value="2"/>
</dbReference>
<dbReference type="Gene3D" id="3.40.50.300">
    <property type="entry name" value="P-loop containing nucleotide triphosphate hydrolases"/>
    <property type="match status" value="2"/>
</dbReference>
<dbReference type="GO" id="GO:0055085">
    <property type="term" value="P:transmembrane transport"/>
    <property type="evidence" value="ECO:0007669"/>
    <property type="project" value="UniProtKB-ARBA"/>
</dbReference>
<dbReference type="SUPFAM" id="SSF52540">
    <property type="entry name" value="P-loop containing nucleoside triphosphate hydrolases"/>
    <property type="match status" value="2"/>
</dbReference>
<dbReference type="FunFam" id="3.40.50.300:FF:000016">
    <property type="entry name" value="Oligopeptide ABC transporter ATP-binding component"/>
    <property type="match status" value="1"/>
</dbReference>
<dbReference type="SMART" id="SM00382">
    <property type="entry name" value="AAA"/>
    <property type="match status" value="2"/>
</dbReference>
<evidence type="ECO:0000256" key="5">
    <source>
        <dbReference type="SAM" id="MobiDB-lite"/>
    </source>
</evidence>
<evidence type="ECO:0000313" key="8">
    <source>
        <dbReference type="Proteomes" id="UP000199013"/>
    </source>
</evidence>
<dbReference type="NCBIfam" id="NF008453">
    <property type="entry name" value="PRK11308.1"/>
    <property type="match status" value="2"/>
</dbReference>
<evidence type="ECO:0000313" key="7">
    <source>
        <dbReference type="EMBL" id="SBW22583.1"/>
    </source>
</evidence>
<name>A0A1C3NYD6_9ACTN</name>
<feature type="region of interest" description="Disordered" evidence="5">
    <location>
        <begin position="1"/>
        <end position="51"/>
    </location>
</feature>
<dbReference type="InterPro" id="IPR003439">
    <property type="entry name" value="ABC_transporter-like_ATP-bd"/>
</dbReference>
<gene>
    <name evidence="7" type="ORF">FDG2_2838</name>
</gene>
<feature type="region of interest" description="Disordered" evidence="5">
    <location>
        <begin position="332"/>
        <end position="375"/>
    </location>
</feature>
<dbReference type="NCBIfam" id="NF007739">
    <property type="entry name" value="PRK10419.1"/>
    <property type="match status" value="2"/>
</dbReference>
<comment type="similarity">
    <text evidence="1">Belongs to the ABC transporter superfamily.</text>
</comment>
<dbReference type="PANTHER" id="PTHR43776:SF7">
    <property type="entry name" value="D,D-DIPEPTIDE TRANSPORT ATP-BINDING PROTEIN DDPF-RELATED"/>
    <property type="match status" value="1"/>
</dbReference>
<dbReference type="AlphaFoldDB" id="A0A1C3NYD6"/>
<dbReference type="GO" id="GO:0015833">
    <property type="term" value="P:peptide transport"/>
    <property type="evidence" value="ECO:0007669"/>
    <property type="project" value="InterPro"/>
</dbReference>